<comment type="caution">
    <text evidence="2">The sequence shown here is derived from an EMBL/GenBank/DDBJ whole genome shotgun (WGS) entry which is preliminary data.</text>
</comment>
<dbReference type="EMBL" id="CATQJL010000305">
    <property type="protein sequence ID" value="CAJ0602984.1"/>
    <property type="molecule type" value="Genomic_DNA"/>
</dbReference>
<sequence length="169" mass="18989">MKMNLHLAEYPFSAHHHHAVASRSPSQSRRLVSNTPSRRTLSSRRSPTPVSVVHSIDCTTDTGVGLLEIGYGWDDHFAGKDVQVEYDRAGYKRISLADASKRAYATTVYIYILTRHSDGKPQSTLLFAKAKLAPRFIAGLWRADYPQQQEDVKFITYGCYHVLPAVPNL</sequence>
<evidence type="ECO:0000313" key="3">
    <source>
        <dbReference type="Proteomes" id="UP001176961"/>
    </source>
</evidence>
<dbReference type="Pfam" id="PF05380">
    <property type="entry name" value="Peptidase_A17"/>
    <property type="match status" value="1"/>
</dbReference>
<dbReference type="InterPro" id="IPR008042">
    <property type="entry name" value="Retrotrans_Pao"/>
</dbReference>
<feature type="compositionally biased region" description="Low complexity" evidence="1">
    <location>
        <begin position="33"/>
        <end position="48"/>
    </location>
</feature>
<feature type="region of interest" description="Disordered" evidence="1">
    <location>
        <begin position="18"/>
        <end position="48"/>
    </location>
</feature>
<keyword evidence="3" id="KW-1185">Reference proteome</keyword>
<accession>A0AA36H3H5</accession>
<dbReference type="AlphaFoldDB" id="A0AA36H3H5"/>
<organism evidence="2 3">
    <name type="scientific">Cylicocyclus nassatus</name>
    <name type="common">Nematode worm</name>
    <dbReference type="NCBI Taxonomy" id="53992"/>
    <lineage>
        <taxon>Eukaryota</taxon>
        <taxon>Metazoa</taxon>
        <taxon>Ecdysozoa</taxon>
        <taxon>Nematoda</taxon>
        <taxon>Chromadorea</taxon>
        <taxon>Rhabditida</taxon>
        <taxon>Rhabditina</taxon>
        <taxon>Rhabditomorpha</taxon>
        <taxon>Strongyloidea</taxon>
        <taxon>Strongylidae</taxon>
        <taxon>Cylicocyclus</taxon>
    </lineage>
</organism>
<evidence type="ECO:0000256" key="1">
    <source>
        <dbReference type="SAM" id="MobiDB-lite"/>
    </source>
</evidence>
<gene>
    <name evidence="2" type="ORF">CYNAS_LOCUS14967</name>
</gene>
<protein>
    <submittedName>
        <fullName evidence="2">Uncharacterized protein</fullName>
    </submittedName>
</protein>
<name>A0AA36H3H5_CYLNA</name>
<proteinExistence type="predicted"/>
<dbReference type="Proteomes" id="UP001176961">
    <property type="component" value="Unassembled WGS sequence"/>
</dbReference>
<evidence type="ECO:0000313" key="2">
    <source>
        <dbReference type="EMBL" id="CAJ0602984.1"/>
    </source>
</evidence>
<reference evidence="2" key="1">
    <citation type="submission" date="2023-07" db="EMBL/GenBank/DDBJ databases">
        <authorList>
            <consortium name="CYATHOMIX"/>
        </authorList>
    </citation>
    <scope>NUCLEOTIDE SEQUENCE</scope>
    <source>
        <strain evidence="2">N/A</strain>
    </source>
</reference>